<dbReference type="Proteomes" id="UP000324748">
    <property type="component" value="Unassembled WGS sequence"/>
</dbReference>
<keyword evidence="3" id="KW-1185">Reference proteome</keyword>
<proteinExistence type="predicted"/>
<sequence>MWIFGLYSLILLVGSINCAFGWHHGNPCLASSGVSSSLREHCCGSKARCKSVCFFSVIQKLTDKSSGFFRASEKSWLRIRTAICQAHANCFVSSGLRYAGSPPSCP</sequence>
<feature type="signal peptide" evidence="1">
    <location>
        <begin position="1"/>
        <end position="21"/>
    </location>
</feature>
<protein>
    <recommendedName>
        <fullName evidence="4">Secreted protein</fullName>
    </recommendedName>
</protein>
<keyword evidence="1" id="KW-0732">Signal</keyword>
<evidence type="ECO:0000313" key="3">
    <source>
        <dbReference type="Proteomes" id="UP000324748"/>
    </source>
</evidence>
<evidence type="ECO:0000256" key="1">
    <source>
        <dbReference type="SAM" id="SignalP"/>
    </source>
</evidence>
<gene>
    <name evidence="2" type="ORF">PGT21_016972</name>
</gene>
<name>A0A5B0PLD2_PUCGR</name>
<accession>A0A5B0PLD2</accession>
<feature type="chain" id="PRO_5022946117" description="Secreted protein" evidence="1">
    <location>
        <begin position="22"/>
        <end position="106"/>
    </location>
</feature>
<organism evidence="2 3">
    <name type="scientific">Puccinia graminis f. sp. tritici</name>
    <dbReference type="NCBI Taxonomy" id="56615"/>
    <lineage>
        <taxon>Eukaryota</taxon>
        <taxon>Fungi</taxon>
        <taxon>Dikarya</taxon>
        <taxon>Basidiomycota</taxon>
        <taxon>Pucciniomycotina</taxon>
        <taxon>Pucciniomycetes</taxon>
        <taxon>Pucciniales</taxon>
        <taxon>Pucciniaceae</taxon>
        <taxon>Puccinia</taxon>
    </lineage>
</organism>
<dbReference type="EMBL" id="VSWC01000053">
    <property type="protein sequence ID" value="KAA1101328.1"/>
    <property type="molecule type" value="Genomic_DNA"/>
</dbReference>
<dbReference type="AlphaFoldDB" id="A0A5B0PLD2"/>
<comment type="caution">
    <text evidence="2">The sequence shown here is derived from an EMBL/GenBank/DDBJ whole genome shotgun (WGS) entry which is preliminary data.</text>
</comment>
<evidence type="ECO:0000313" key="2">
    <source>
        <dbReference type="EMBL" id="KAA1101328.1"/>
    </source>
</evidence>
<reference evidence="2 3" key="1">
    <citation type="submission" date="2019-05" db="EMBL/GenBank/DDBJ databases">
        <title>Emergence of the Ug99 lineage of the wheat stem rust pathogen through somatic hybridization.</title>
        <authorList>
            <person name="Li F."/>
            <person name="Upadhyaya N.M."/>
            <person name="Sperschneider J."/>
            <person name="Matny O."/>
            <person name="Nguyen-Phuc H."/>
            <person name="Mago R."/>
            <person name="Raley C."/>
            <person name="Miller M.E."/>
            <person name="Silverstein K.A.T."/>
            <person name="Henningsen E."/>
            <person name="Hirsch C.D."/>
            <person name="Visser B."/>
            <person name="Pretorius Z.A."/>
            <person name="Steffenson B.J."/>
            <person name="Schwessinger B."/>
            <person name="Dodds P.N."/>
            <person name="Figueroa M."/>
        </authorList>
    </citation>
    <scope>NUCLEOTIDE SEQUENCE [LARGE SCALE GENOMIC DNA]</scope>
    <source>
        <strain evidence="2">21-0</strain>
    </source>
</reference>
<evidence type="ECO:0008006" key="4">
    <source>
        <dbReference type="Google" id="ProtNLM"/>
    </source>
</evidence>